<protein>
    <submittedName>
        <fullName evidence="4">Uncharacterized protein</fullName>
    </submittedName>
</protein>
<feature type="signal peptide" evidence="3">
    <location>
        <begin position="1"/>
        <end position="22"/>
    </location>
</feature>
<dbReference type="OrthoDB" id="5130at2759"/>
<accession>D7FVF2</accession>
<evidence type="ECO:0000256" key="2">
    <source>
        <dbReference type="SAM" id="Phobius"/>
    </source>
</evidence>
<keyword evidence="5" id="KW-1185">Reference proteome</keyword>
<gene>
    <name evidence="4" type="ORF">Esi_0029_0139</name>
</gene>
<proteinExistence type="predicted"/>
<feature type="chain" id="PRO_5003095974" evidence="3">
    <location>
        <begin position="23"/>
        <end position="345"/>
    </location>
</feature>
<keyword evidence="2" id="KW-0472">Membrane</keyword>
<dbReference type="Pfam" id="PF11998">
    <property type="entry name" value="DUF3493"/>
    <property type="match status" value="1"/>
</dbReference>
<organism evidence="4 5">
    <name type="scientific">Ectocarpus siliculosus</name>
    <name type="common">Brown alga</name>
    <name type="synonym">Conferva siliculosa</name>
    <dbReference type="NCBI Taxonomy" id="2880"/>
    <lineage>
        <taxon>Eukaryota</taxon>
        <taxon>Sar</taxon>
        <taxon>Stramenopiles</taxon>
        <taxon>Ochrophyta</taxon>
        <taxon>PX clade</taxon>
        <taxon>Phaeophyceae</taxon>
        <taxon>Ectocarpales</taxon>
        <taxon>Ectocarpaceae</taxon>
        <taxon>Ectocarpus</taxon>
    </lineage>
</organism>
<evidence type="ECO:0000256" key="1">
    <source>
        <dbReference type="SAM" id="MobiDB-lite"/>
    </source>
</evidence>
<dbReference type="PANTHER" id="PTHR35498:SF1">
    <property type="entry name" value="LOW PSII ACCUMULATION-LIKE PROTEIN"/>
    <property type="match status" value="1"/>
</dbReference>
<sequence length="345" mass="36646">MVASRALATLCLLACSCGGALGFRPQAGTIGRSRWTGDHDVVCETSAKTSASAALWPSSSRSTRRAARGLTMQQTDEEARRTKLRLRVEAESPFRKVRIFLFSSFVLSATVGLLVAGTRTIALTQGIDQGQSMTELLTNVAVDVTAIVVCVGLVKRDLDAQEGRMARMEIGAKLAGLKVRLQTKDDLSTVTLSALRRDRGRDKRVAVLVGGAEAVQSSLESALPYGAALETSDILIVPLVLESRPGMTGGGADMFRASGAESDLESAVGSAHVALPVALNRWQEYIDSEVETALSQGIDPLKEGFSLILKKNGRIGARSKGCPSWGTLVGDVVRRKEAGMDTTNI</sequence>
<name>D7FVF2_ECTSI</name>
<evidence type="ECO:0000313" key="5">
    <source>
        <dbReference type="Proteomes" id="UP000002630"/>
    </source>
</evidence>
<dbReference type="InParanoid" id="D7FVF2"/>
<keyword evidence="2" id="KW-0812">Transmembrane</keyword>
<dbReference type="OMA" id="WQLVPVY"/>
<dbReference type="Proteomes" id="UP000002630">
    <property type="component" value="Linkage Group LG17"/>
</dbReference>
<evidence type="ECO:0000256" key="3">
    <source>
        <dbReference type="SAM" id="SignalP"/>
    </source>
</evidence>
<keyword evidence="3" id="KW-0732">Signal</keyword>
<dbReference type="STRING" id="2880.D7FVF2"/>
<dbReference type="InterPro" id="IPR021883">
    <property type="entry name" value="LPA1-like"/>
</dbReference>
<dbReference type="EMBL" id="FN648475">
    <property type="protein sequence ID" value="CBJ26324.1"/>
    <property type="molecule type" value="Genomic_DNA"/>
</dbReference>
<keyword evidence="2" id="KW-1133">Transmembrane helix</keyword>
<dbReference type="EMBL" id="FN649742">
    <property type="protein sequence ID" value="CBJ26324.1"/>
    <property type="molecule type" value="Genomic_DNA"/>
</dbReference>
<dbReference type="PROSITE" id="PS51257">
    <property type="entry name" value="PROKAR_LIPOPROTEIN"/>
    <property type="match status" value="1"/>
</dbReference>
<evidence type="ECO:0000313" key="4">
    <source>
        <dbReference type="EMBL" id="CBJ26324.1"/>
    </source>
</evidence>
<reference evidence="4 5" key="1">
    <citation type="journal article" date="2010" name="Nature">
        <title>The Ectocarpus genome and the independent evolution of multicellularity in brown algae.</title>
        <authorList>
            <person name="Cock J.M."/>
            <person name="Sterck L."/>
            <person name="Rouze P."/>
            <person name="Scornet D."/>
            <person name="Allen A.E."/>
            <person name="Amoutzias G."/>
            <person name="Anthouard V."/>
            <person name="Artiguenave F."/>
            <person name="Aury J.M."/>
            <person name="Badger J.H."/>
            <person name="Beszteri B."/>
            <person name="Billiau K."/>
            <person name="Bonnet E."/>
            <person name="Bothwell J.H."/>
            <person name="Bowler C."/>
            <person name="Boyen C."/>
            <person name="Brownlee C."/>
            <person name="Carrano C.J."/>
            <person name="Charrier B."/>
            <person name="Cho G.Y."/>
            <person name="Coelho S.M."/>
            <person name="Collen J."/>
            <person name="Corre E."/>
            <person name="Da Silva C."/>
            <person name="Delage L."/>
            <person name="Delaroque N."/>
            <person name="Dittami S.M."/>
            <person name="Doulbeau S."/>
            <person name="Elias M."/>
            <person name="Farnham G."/>
            <person name="Gachon C.M."/>
            <person name="Gschloessl B."/>
            <person name="Heesch S."/>
            <person name="Jabbari K."/>
            <person name="Jubin C."/>
            <person name="Kawai H."/>
            <person name="Kimura K."/>
            <person name="Kloareg B."/>
            <person name="Kupper F.C."/>
            <person name="Lang D."/>
            <person name="Le Bail A."/>
            <person name="Leblanc C."/>
            <person name="Lerouge P."/>
            <person name="Lohr M."/>
            <person name="Lopez P.J."/>
            <person name="Martens C."/>
            <person name="Maumus F."/>
            <person name="Michel G."/>
            <person name="Miranda-Saavedra D."/>
            <person name="Morales J."/>
            <person name="Moreau H."/>
            <person name="Motomura T."/>
            <person name="Nagasato C."/>
            <person name="Napoli C.A."/>
            <person name="Nelson D.R."/>
            <person name="Nyvall-Collen P."/>
            <person name="Peters A.F."/>
            <person name="Pommier C."/>
            <person name="Potin P."/>
            <person name="Poulain J."/>
            <person name="Quesneville H."/>
            <person name="Read B."/>
            <person name="Rensing S.A."/>
            <person name="Ritter A."/>
            <person name="Rousvoal S."/>
            <person name="Samanta M."/>
            <person name="Samson G."/>
            <person name="Schroeder D.C."/>
            <person name="Segurens B."/>
            <person name="Strittmatter M."/>
            <person name="Tonon T."/>
            <person name="Tregear J.W."/>
            <person name="Valentin K."/>
            <person name="von Dassow P."/>
            <person name="Yamagishi T."/>
            <person name="Van de Peer Y."/>
            <person name="Wincker P."/>
        </authorList>
    </citation>
    <scope>NUCLEOTIDE SEQUENCE [LARGE SCALE GENOMIC DNA]</scope>
    <source>
        <strain evidence="5">Ec32 / CCAP1310/4</strain>
    </source>
</reference>
<dbReference type="PANTHER" id="PTHR35498">
    <property type="entry name" value="PROTEIN LOW PSII ACCUMULATION 1, CHLOROPLASTIC"/>
    <property type="match status" value="1"/>
</dbReference>
<dbReference type="AlphaFoldDB" id="D7FVF2"/>
<feature type="region of interest" description="Disordered" evidence="1">
    <location>
        <begin position="58"/>
        <end position="78"/>
    </location>
</feature>
<feature type="transmembrane region" description="Helical" evidence="2">
    <location>
        <begin position="136"/>
        <end position="154"/>
    </location>
</feature>
<feature type="transmembrane region" description="Helical" evidence="2">
    <location>
        <begin position="97"/>
        <end position="116"/>
    </location>
</feature>